<proteinExistence type="predicted"/>
<comment type="caution">
    <text evidence="1">The sequence shown here is derived from an EMBL/GenBank/DDBJ whole genome shotgun (WGS) entry which is preliminary data.</text>
</comment>
<evidence type="ECO:0000313" key="1">
    <source>
        <dbReference type="EMBL" id="KAF4742107.1"/>
    </source>
</evidence>
<organism evidence="1 2">
    <name type="scientific">Perkinsus olseni</name>
    <name type="common">Perkinsus atlanticus</name>
    <dbReference type="NCBI Taxonomy" id="32597"/>
    <lineage>
        <taxon>Eukaryota</taxon>
        <taxon>Sar</taxon>
        <taxon>Alveolata</taxon>
        <taxon>Perkinsozoa</taxon>
        <taxon>Perkinsea</taxon>
        <taxon>Perkinsida</taxon>
        <taxon>Perkinsidae</taxon>
        <taxon>Perkinsus</taxon>
    </lineage>
</organism>
<reference evidence="1 2" key="1">
    <citation type="submission" date="2020-04" db="EMBL/GenBank/DDBJ databases">
        <title>Perkinsus olseni comparative genomics.</title>
        <authorList>
            <person name="Bogema D.R."/>
        </authorList>
    </citation>
    <scope>NUCLEOTIDE SEQUENCE [LARGE SCALE GENOMIC DNA]</scope>
    <source>
        <strain evidence="1 2">ATCC PRA-207</strain>
    </source>
</reference>
<feature type="non-terminal residue" evidence="1">
    <location>
        <position position="1"/>
    </location>
</feature>
<sequence length="103" mass="11980">VPQADVVDRLGILTLFEHDHDATAREYARGYENSQLSVQLVDIVESGNSSEQFRTWERMWGVQRVSTVLRKTLEVMRRTPPMNRSLEPFQCLAIRKAMKWQSS</sequence>
<evidence type="ECO:0000313" key="2">
    <source>
        <dbReference type="Proteomes" id="UP000553632"/>
    </source>
</evidence>
<name>A0A7J6TB83_PEROL</name>
<gene>
    <name evidence="1" type="ORF">FOZ63_008134</name>
</gene>
<dbReference type="AlphaFoldDB" id="A0A7J6TB83"/>
<accession>A0A7J6TB83</accession>
<keyword evidence="2" id="KW-1185">Reference proteome</keyword>
<protein>
    <submittedName>
        <fullName evidence="1">Uncharacterized protein</fullName>
    </submittedName>
</protein>
<dbReference type="EMBL" id="JABANO010012255">
    <property type="protein sequence ID" value="KAF4742107.1"/>
    <property type="molecule type" value="Genomic_DNA"/>
</dbReference>
<dbReference type="Proteomes" id="UP000553632">
    <property type="component" value="Unassembled WGS sequence"/>
</dbReference>